<sequence>MVITDEEIIIKVLESIDEYYSEGKAQNICVFGSEYYKKADTLILSARIGGEIIETVEVDLRTLKVVQCHGKYNQDTEYHERIIDLVNKNANLIRERMKAA</sequence>
<dbReference type="InterPro" id="IPR025586">
    <property type="entry name" value="PcfJ"/>
</dbReference>
<dbReference type="PATRIC" id="fig|1339314.3.peg.1938"/>
<proteinExistence type="predicted"/>
<protein>
    <submittedName>
        <fullName evidence="1">PcfJ-like family protein</fullName>
    </submittedName>
</protein>
<gene>
    <name evidence="1" type="ORF">M123_1726</name>
</gene>
<dbReference type="AlphaFoldDB" id="A0A016BYT9"/>
<dbReference type="EMBL" id="JGDS01000046">
    <property type="protein sequence ID" value="EXZ73877.1"/>
    <property type="molecule type" value="Genomic_DNA"/>
</dbReference>
<organism evidence="1 2">
    <name type="scientific">Bacteroides fragilis str. 3976T8</name>
    <dbReference type="NCBI Taxonomy" id="1339314"/>
    <lineage>
        <taxon>Bacteria</taxon>
        <taxon>Pseudomonadati</taxon>
        <taxon>Bacteroidota</taxon>
        <taxon>Bacteroidia</taxon>
        <taxon>Bacteroidales</taxon>
        <taxon>Bacteroidaceae</taxon>
        <taxon>Bacteroides</taxon>
    </lineage>
</organism>
<comment type="caution">
    <text evidence="1">The sequence shown here is derived from an EMBL/GenBank/DDBJ whole genome shotgun (WGS) entry which is preliminary data.</text>
</comment>
<reference evidence="1 2" key="1">
    <citation type="submission" date="2014-02" db="EMBL/GenBank/DDBJ databases">
        <authorList>
            <person name="Sears C."/>
            <person name="Carroll K."/>
            <person name="Sack B.R."/>
            <person name="Qadri F."/>
            <person name="Myers L.L."/>
            <person name="Chung G.-T."/>
            <person name="Escheverria P."/>
            <person name="Fraser C.M."/>
            <person name="Sadzewicz L."/>
            <person name="Shefchek K.A."/>
            <person name="Tallon L."/>
            <person name="Das S.P."/>
            <person name="Daugherty S."/>
            <person name="Mongodin E.F."/>
        </authorList>
    </citation>
    <scope>NUCLEOTIDE SEQUENCE [LARGE SCALE GENOMIC DNA]</scope>
    <source>
        <strain evidence="1 2">3976T8</strain>
    </source>
</reference>
<evidence type="ECO:0000313" key="2">
    <source>
        <dbReference type="Proteomes" id="UP000020938"/>
    </source>
</evidence>
<dbReference type="Pfam" id="PF14284">
    <property type="entry name" value="PcfJ"/>
    <property type="match status" value="1"/>
</dbReference>
<accession>A0A016BYT9</accession>
<name>A0A016BYT9_BACFG</name>
<dbReference type="Proteomes" id="UP000020938">
    <property type="component" value="Unassembled WGS sequence"/>
</dbReference>
<evidence type="ECO:0000313" key="1">
    <source>
        <dbReference type="EMBL" id="EXZ73877.1"/>
    </source>
</evidence>